<evidence type="ECO:0000313" key="2">
    <source>
        <dbReference type="EMBL" id="HJE90598.1"/>
    </source>
</evidence>
<dbReference type="Pfam" id="PF02567">
    <property type="entry name" value="PhzC-PhzF"/>
    <property type="match status" value="1"/>
</dbReference>
<reference evidence="2" key="1">
    <citation type="journal article" date="2021" name="PeerJ">
        <title>Extensive microbial diversity within the chicken gut microbiome revealed by metagenomics and culture.</title>
        <authorList>
            <person name="Gilroy R."/>
            <person name="Ravi A."/>
            <person name="Getino M."/>
            <person name="Pursley I."/>
            <person name="Horton D.L."/>
            <person name="Alikhan N.F."/>
            <person name="Baker D."/>
            <person name="Gharbi K."/>
            <person name="Hall N."/>
            <person name="Watson M."/>
            <person name="Adriaenssens E.M."/>
            <person name="Foster-Nyarko E."/>
            <person name="Jarju S."/>
            <person name="Secka A."/>
            <person name="Antonio M."/>
            <person name="Oren A."/>
            <person name="Chaudhuri R.R."/>
            <person name="La Ragione R."/>
            <person name="Hildebrand F."/>
            <person name="Pallen M.J."/>
        </authorList>
    </citation>
    <scope>NUCLEOTIDE SEQUENCE</scope>
    <source>
        <strain evidence="2">ChiGjej1B1-18357</strain>
    </source>
</reference>
<dbReference type="RefSeq" id="WP_303911761.1">
    <property type="nucleotide sequence ID" value="NZ_DYXM01000116.1"/>
</dbReference>
<dbReference type="NCBIfam" id="TIGR00654">
    <property type="entry name" value="PhzF_family"/>
    <property type="match status" value="1"/>
</dbReference>
<dbReference type="GO" id="GO:0005737">
    <property type="term" value="C:cytoplasm"/>
    <property type="evidence" value="ECO:0007669"/>
    <property type="project" value="TreeGrafter"/>
</dbReference>
<evidence type="ECO:0000256" key="1">
    <source>
        <dbReference type="PIRSR" id="PIRSR016184-1"/>
    </source>
</evidence>
<proteinExistence type="predicted"/>
<dbReference type="PANTHER" id="PTHR13774:SF32">
    <property type="entry name" value="ANTISENSE-ENHANCING SEQUENCE 1"/>
    <property type="match status" value="1"/>
</dbReference>
<dbReference type="AlphaFoldDB" id="A0A921F4B9"/>
<comment type="caution">
    <text evidence="2">The sequence shown here is derived from an EMBL/GenBank/DDBJ whole genome shotgun (WGS) entry which is preliminary data.</text>
</comment>
<dbReference type="SUPFAM" id="SSF54506">
    <property type="entry name" value="Diaminopimelate epimerase-like"/>
    <property type="match status" value="1"/>
</dbReference>
<dbReference type="GO" id="GO:0016853">
    <property type="term" value="F:isomerase activity"/>
    <property type="evidence" value="ECO:0007669"/>
    <property type="project" value="TreeGrafter"/>
</dbReference>
<sequence length="295" mass="30887">MTDVKLTPNLSLYMVDVFGGRAMDGNPVAVVTGGEGLGDDEMARVTRWFDLSETVFLLPATTPDADYQARIFTPSRELPFAGHPTLGVCHVFAELFGRGGDAFVQECGAGLVTIRRTSEGLLSFAAPPLFRSGPASAAELDEVVRFLGITTDDVIDAAWIDNGPGWLGVRLASSAEVLELSLAGSWPSEINVGVVGPHETGDAEVDFEVRAFFSAPDGSIREDPVTGSLGASTATWLRESGVVDGGYVAAQGTALGRNGRVRISFDAEGCAWVAGETFTHVAGSLDLGRLGGFSG</sequence>
<dbReference type="EMBL" id="DYXM01000116">
    <property type="protein sequence ID" value="HJE90598.1"/>
    <property type="molecule type" value="Genomic_DNA"/>
</dbReference>
<dbReference type="PANTHER" id="PTHR13774">
    <property type="entry name" value="PHENAZINE BIOSYNTHESIS PROTEIN"/>
    <property type="match status" value="1"/>
</dbReference>
<gene>
    <name evidence="2" type="ORF">K8V11_06280</name>
</gene>
<dbReference type="InterPro" id="IPR003719">
    <property type="entry name" value="Phenazine_PhzF-like"/>
</dbReference>
<evidence type="ECO:0000313" key="3">
    <source>
        <dbReference type="Proteomes" id="UP000776650"/>
    </source>
</evidence>
<protein>
    <submittedName>
        <fullName evidence="2">PhzF family phenazine biosynthesis protein</fullName>
    </submittedName>
</protein>
<organism evidence="2 3">
    <name type="scientific">Dietzia timorensis</name>
    <dbReference type="NCBI Taxonomy" id="499555"/>
    <lineage>
        <taxon>Bacteria</taxon>
        <taxon>Bacillati</taxon>
        <taxon>Actinomycetota</taxon>
        <taxon>Actinomycetes</taxon>
        <taxon>Mycobacteriales</taxon>
        <taxon>Dietziaceae</taxon>
        <taxon>Dietzia</taxon>
    </lineage>
</organism>
<feature type="active site" evidence="1">
    <location>
        <position position="53"/>
    </location>
</feature>
<name>A0A921F4B9_9ACTN</name>
<dbReference type="Gene3D" id="3.10.310.10">
    <property type="entry name" value="Diaminopimelate Epimerase, Chain A, domain 1"/>
    <property type="match status" value="2"/>
</dbReference>
<accession>A0A921F4B9</accession>
<dbReference type="Proteomes" id="UP000776650">
    <property type="component" value="Unassembled WGS sequence"/>
</dbReference>
<reference evidence="2" key="2">
    <citation type="submission" date="2021-09" db="EMBL/GenBank/DDBJ databases">
        <authorList>
            <person name="Gilroy R."/>
        </authorList>
    </citation>
    <scope>NUCLEOTIDE SEQUENCE</scope>
    <source>
        <strain evidence="2">ChiGjej1B1-18357</strain>
    </source>
</reference>
<dbReference type="PIRSF" id="PIRSF016184">
    <property type="entry name" value="PhzC_PhzF"/>
    <property type="match status" value="1"/>
</dbReference>